<evidence type="ECO:0000256" key="2">
    <source>
        <dbReference type="SAM" id="Phobius"/>
    </source>
</evidence>
<dbReference type="EMBL" id="JBHSZH010000005">
    <property type="protein sequence ID" value="MFC7082248.1"/>
    <property type="molecule type" value="Genomic_DNA"/>
</dbReference>
<reference evidence="3 4" key="1">
    <citation type="journal article" date="2019" name="Int. J. Syst. Evol. Microbiol.">
        <title>The Global Catalogue of Microorganisms (GCM) 10K type strain sequencing project: providing services to taxonomists for standard genome sequencing and annotation.</title>
        <authorList>
            <consortium name="The Broad Institute Genomics Platform"/>
            <consortium name="The Broad Institute Genome Sequencing Center for Infectious Disease"/>
            <person name="Wu L."/>
            <person name="Ma J."/>
        </authorList>
    </citation>
    <scope>NUCLEOTIDE SEQUENCE [LARGE SCALE GENOMIC DNA]</scope>
    <source>
        <strain evidence="3 4">DT72</strain>
    </source>
</reference>
<dbReference type="RefSeq" id="WP_382210292.1">
    <property type="nucleotide sequence ID" value="NZ_JBHSZH010000005.1"/>
</dbReference>
<gene>
    <name evidence="3" type="ORF">ACFQJ6_21350</name>
</gene>
<feature type="transmembrane region" description="Helical" evidence="2">
    <location>
        <begin position="21"/>
        <end position="43"/>
    </location>
</feature>
<feature type="transmembrane region" description="Helical" evidence="2">
    <location>
        <begin position="63"/>
        <end position="80"/>
    </location>
</feature>
<proteinExistence type="predicted"/>
<accession>A0ABD5WPY8</accession>
<dbReference type="Proteomes" id="UP001596407">
    <property type="component" value="Unassembled WGS sequence"/>
</dbReference>
<dbReference type="AlphaFoldDB" id="A0ABD5WPY8"/>
<keyword evidence="2" id="KW-0812">Transmembrane</keyword>
<evidence type="ECO:0000313" key="3">
    <source>
        <dbReference type="EMBL" id="MFC7082248.1"/>
    </source>
</evidence>
<sequence>MGRHRDAHRRQSRPSRNLLSYLRSVQSAQIALAVGAFVVWVYYLRGPFALDATDWYNQRYAAVFLPLYVAVGPQLVPSVLRKWYRVGDGGDGEGGSGEDGDDDRR</sequence>
<comment type="caution">
    <text evidence="3">The sequence shown here is derived from an EMBL/GenBank/DDBJ whole genome shotgun (WGS) entry which is preliminary data.</text>
</comment>
<keyword evidence="2" id="KW-1133">Transmembrane helix</keyword>
<feature type="compositionally biased region" description="Acidic residues" evidence="1">
    <location>
        <begin position="96"/>
        <end position="105"/>
    </location>
</feature>
<evidence type="ECO:0000313" key="4">
    <source>
        <dbReference type="Proteomes" id="UP001596407"/>
    </source>
</evidence>
<name>A0ABD5WPY8_9EURY</name>
<keyword evidence="4" id="KW-1185">Reference proteome</keyword>
<protein>
    <submittedName>
        <fullName evidence="3">Uncharacterized protein</fullName>
    </submittedName>
</protein>
<keyword evidence="2" id="KW-0472">Membrane</keyword>
<evidence type="ECO:0000256" key="1">
    <source>
        <dbReference type="SAM" id="MobiDB-lite"/>
    </source>
</evidence>
<organism evidence="3 4">
    <name type="scientific">Halorussus caseinilyticus</name>
    <dbReference type="NCBI Taxonomy" id="3034025"/>
    <lineage>
        <taxon>Archaea</taxon>
        <taxon>Methanobacteriati</taxon>
        <taxon>Methanobacteriota</taxon>
        <taxon>Stenosarchaea group</taxon>
        <taxon>Halobacteria</taxon>
        <taxon>Halobacteriales</taxon>
        <taxon>Haladaptataceae</taxon>
        <taxon>Halorussus</taxon>
    </lineage>
</organism>
<feature type="region of interest" description="Disordered" evidence="1">
    <location>
        <begin position="85"/>
        <end position="105"/>
    </location>
</feature>